<keyword evidence="3" id="KW-1185">Reference proteome</keyword>
<feature type="region of interest" description="Disordered" evidence="1">
    <location>
        <begin position="1"/>
        <end position="101"/>
    </location>
</feature>
<evidence type="ECO:0000313" key="3">
    <source>
        <dbReference type="Proteomes" id="UP001600064"/>
    </source>
</evidence>
<name>A0ABR4DDZ5_9PEZI</name>
<feature type="compositionally biased region" description="Basic and acidic residues" evidence="1">
    <location>
        <begin position="73"/>
        <end position="94"/>
    </location>
</feature>
<organism evidence="2 3">
    <name type="scientific">Remersonia thermophila</name>
    <dbReference type="NCBI Taxonomy" id="72144"/>
    <lineage>
        <taxon>Eukaryota</taxon>
        <taxon>Fungi</taxon>
        <taxon>Dikarya</taxon>
        <taxon>Ascomycota</taxon>
        <taxon>Pezizomycotina</taxon>
        <taxon>Sordariomycetes</taxon>
        <taxon>Sordariomycetidae</taxon>
        <taxon>Sordariales</taxon>
        <taxon>Sordariales incertae sedis</taxon>
        <taxon>Remersonia</taxon>
    </lineage>
</organism>
<proteinExistence type="predicted"/>
<feature type="compositionally biased region" description="Basic and acidic residues" evidence="1">
    <location>
        <begin position="1"/>
        <end position="16"/>
    </location>
</feature>
<reference evidence="2 3" key="1">
    <citation type="journal article" date="2024" name="Commun. Biol.">
        <title>Comparative genomic analysis of thermophilic fungi reveals convergent evolutionary adaptations and gene losses.</title>
        <authorList>
            <person name="Steindorff A.S."/>
            <person name="Aguilar-Pontes M.V."/>
            <person name="Robinson A.J."/>
            <person name="Andreopoulos B."/>
            <person name="LaButti K."/>
            <person name="Kuo A."/>
            <person name="Mondo S."/>
            <person name="Riley R."/>
            <person name="Otillar R."/>
            <person name="Haridas S."/>
            <person name="Lipzen A."/>
            <person name="Grimwood J."/>
            <person name="Schmutz J."/>
            <person name="Clum A."/>
            <person name="Reid I.D."/>
            <person name="Moisan M.C."/>
            <person name="Butler G."/>
            <person name="Nguyen T.T.M."/>
            <person name="Dewar K."/>
            <person name="Conant G."/>
            <person name="Drula E."/>
            <person name="Henrissat B."/>
            <person name="Hansel C."/>
            <person name="Singer S."/>
            <person name="Hutchinson M.I."/>
            <person name="de Vries R.P."/>
            <person name="Natvig D.O."/>
            <person name="Powell A.J."/>
            <person name="Tsang A."/>
            <person name="Grigoriev I.V."/>
        </authorList>
    </citation>
    <scope>NUCLEOTIDE SEQUENCE [LARGE SCALE GENOMIC DNA]</scope>
    <source>
        <strain evidence="2 3">ATCC 22073</strain>
    </source>
</reference>
<evidence type="ECO:0000313" key="2">
    <source>
        <dbReference type="EMBL" id="KAL2268598.1"/>
    </source>
</evidence>
<accession>A0ABR4DDZ5</accession>
<comment type="caution">
    <text evidence="2">The sequence shown here is derived from an EMBL/GenBank/DDBJ whole genome shotgun (WGS) entry which is preliminary data.</text>
</comment>
<sequence length="101" mass="11189">MDNPSAERKYKAELDRLASSSKSPPQHEDASIASKVAQYVPAVGKLLGGTQTDPSERERSSSTEKPPGPPHRPIHDSQIEEFLRDQHRSERIVEAEEVTDA</sequence>
<dbReference type="EMBL" id="JAZGUE010000003">
    <property type="protein sequence ID" value="KAL2268598.1"/>
    <property type="molecule type" value="Genomic_DNA"/>
</dbReference>
<protein>
    <submittedName>
        <fullName evidence="2">Uncharacterized protein</fullName>
    </submittedName>
</protein>
<dbReference type="RefSeq" id="XP_070867322.1">
    <property type="nucleotide sequence ID" value="XM_071009823.1"/>
</dbReference>
<dbReference type="Proteomes" id="UP001600064">
    <property type="component" value="Unassembled WGS sequence"/>
</dbReference>
<gene>
    <name evidence="2" type="ORF">VTJ83DRAFT_3444</name>
</gene>
<evidence type="ECO:0000256" key="1">
    <source>
        <dbReference type="SAM" id="MobiDB-lite"/>
    </source>
</evidence>
<dbReference type="GeneID" id="98124467"/>